<feature type="domain" description="6-hydroxymethylpterin diphosphokinase MptE-like" evidence="2">
    <location>
        <begin position="209"/>
        <end position="383"/>
    </location>
</feature>
<keyword evidence="1" id="KW-0472">Membrane</keyword>
<dbReference type="EMBL" id="AACIKK010000006">
    <property type="protein sequence ID" value="EAK6986588.1"/>
    <property type="molecule type" value="Genomic_DNA"/>
</dbReference>
<dbReference type="InterPro" id="IPR002826">
    <property type="entry name" value="MptE-like"/>
</dbReference>
<protein>
    <submittedName>
        <fullName evidence="4">Motility associated factor glycosyltransferase family protein</fullName>
    </submittedName>
</protein>
<reference evidence="4" key="1">
    <citation type="submission" date="2019-04" db="EMBL/GenBank/DDBJ databases">
        <authorList>
            <consortium name="NARMS: The National Antimicrobial Resistance Monitoring System"/>
        </authorList>
    </citation>
    <scope>NUCLEOTIDE SEQUENCE</scope>
    <source>
        <strain evidence="4">FSIS11920201</strain>
        <strain evidence="3">FSIS1607015</strain>
    </source>
</reference>
<accession>A0A5T1AVM6</accession>
<evidence type="ECO:0000313" key="3">
    <source>
        <dbReference type="EMBL" id="EAJ7779929.1"/>
    </source>
</evidence>
<evidence type="ECO:0000313" key="4">
    <source>
        <dbReference type="EMBL" id="EAK6986588.1"/>
    </source>
</evidence>
<keyword evidence="1" id="KW-1133">Transmembrane helix</keyword>
<gene>
    <name evidence="3" type="ORF">BB944_08105</name>
    <name evidence="4" type="ORF">FBI24_03655</name>
</gene>
<feature type="transmembrane region" description="Helical" evidence="1">
    <location>
        <begin position="76"/>
        <end position="97"/>
    </location>
</feature>
<keyword evidence="1" id="KW-0812">Transmembrane</keyword>
<dbReference type="GO" id="GO:0016740">
    <property type="term" value="F:transferase activity"/>
    <property type="evidence" value="ECO:0007669"/>
    <property type="project" value="UniProtKB-KW"/>
</dbReference>
<dbReference type="PANTHER" id="PTHR41786">
    <property type="entry name" value="MOTILITY ACCESSORY FACTOR MAF"/>
    <property type="match status" value="1"/>
</dbReference>
<dbReference type="AlphaFoldDB" id="A0A5T1AVM6"/>
<sequence length="646" mass="75799">MNFTSNQQEIFKQNINALVNEILRKKLQKIKNTKFELLLGNDNLDINLRNTKDNTLLYINTIDELNSMLEIYNDKYLLYPVLYFYGFGNGILFKALLQNKHRQHIVIFENDIEILWIMFHLLDFSCEIKKNKIIIFDTNEINIKDYEMLTLTKPFISFLRIYFLELSSSYYEKMNKDIQKVNKNLMEYFKKAMIGYGNDPLDALQGIEQFVHNLPKMLTHSSYKELINKRKNLSKTAIIVSTGPSLIKQLPLLEKYQNKATIFCADSSYPILAKHNIKPDYVCMLERTSLTAEFFNHDFKDFDKDIVFICASLIHPNAIAYLEKNNREYILISRFLSFALFIACHDYGYFDQSPSVAHMSYIIAAKLCHKNIIFIGQDLAYAENGDSHPQEYQNSSTFESNIYQKIECLGYGGKNSVKTHSIWLLFKQIIEQLILDYPYINTYNCTEGGAWIEGTIEQSFKTTCDKLLLDDLNKPFIKLKKPNIQKQNELMLKSYAKIYKSIKHCIEFKKQTLATIEDIESSYTTLNYLSLEESKEILDILIQIIDNFKTKLENVNMVDFYEILGPLLMQFELNLARIYVLNPKTLEDSFNKSVLWIKEHLEFIHMVYGHIEAQENALFKNIIPLEEELKKRGFKKYLQRIKNANK</sequence>
<evidence type="ECO:0000256" key="1">
    <source>
        <dbReference type="SAM" id="Phobius"/>
    </source>
</evidence>
<keyword evidence="4" id="KW-0808">Transferase</keyword>
<comment type="caution">
    <text evidence="4">The sequence shown here is derived from an EMBL/GenBank/DDBJ whole genome shotgun (WGS) entry which is preliminary data.</text>
</comment>
<name>A0A5T1AVM6_CAMCO</name>
<dbReference type="PANTHER" id="PTHR41786:SF1">
    <property type="entry name" value="6-HYDROXYMETHYLPTERIN DIPHOSPHOKINASE MPTE-LIKE DOMAIN-CONTAINING PROTEIN"/>
    <property type="match status" value="1"/>
</dbReference>
<evidence type="ECO:0000259" key="2">
    <source>
        <dbReference type="Pfam" id="PF01973"/>
    </source>
</evidence>
<dbReference type="RefSeq" id="WP_052773649.1">
    <property type="nucleotide sequence ID" value="NZ_CP076509.1"/>
</dbReference>
<dbReference type="EMBL" id="AACAQG010000033">
    <property type="protein sequence ID" value="EAJ7779929.1"/>
    <property type="molecule type" value="Genomic_DNA"/>
</dbReference>
<organism evidence="4">
    <name type="scientific">Campylobacter coli</name>
    <dbReference type="NCBI Taxonomy" id="195"/>
    <lineage>
        <taxon>Bacteria</taxon>
        <taxon>Pseudomonadati</taxon>
        <taxon>Campylobacterota</taxon>
        <taxon>Epsilonproteobacteria</taxon>
        <taxon>Campylobacterales</taxon>
        <taxon>Campylobacteraceae</taxon>
        <taxon>Campylobacter</taxon>
    </lineage>
</organism>
<proteinExistence type="predicted"/>
<dbReference type="Pfam" id="PF01973">
    <property type="entry name" value="MptE-like"/>
    <property type="match status" value="1"/>
</dbReference>